<dbReference type="InterPro" id="IPR015424">
    <property type="entry name" value="PyrdxlP-dep_Trfase"/>
</dbReference>
<comment type="caution">
    <text evidence="2">The sequence shown here is derived from an EMBL/GenBank/DDBJ whole genome shotgun (WGS) entry which is preliminary data.</text>
</comment>
<keyword evidence="2" id="KW-0032">Aminotransferase</keyword>
<dbReference type="Gene3D" id="3.40.640.10">
    <property type="entry name" value="Type I PLP-dependent aspartate aminotransferase-like (Major domain)"/>
    <property type="match status" value="1"/>
</dbReference>
<reference evidence="2" key="1">
    <citation type="submission" date="2020-10" db="EMBL/GenBank/DDBJ databases">
        <authorList>
            <person name="Gilroy R."/>
        </authorList>
    </citation>
    <scope>NUCLEOTIDE SEQUENCE</scope>
    <source>
        <strain evidence="2">1063</strain>
    </source>
</reference>
<dbReference type="EMBL" id="DVMN01000123">
    <property type="protein sequence ID" value="HIU21918.1"/>
    <property type="molecule type" value="Genomic_DNA"/>
</dbReference>
<accession>A0A9D1HUK2</accession>
<evidence type="ECO:0000313" key="2">
    <source>
        <dbReference type="EMBL" id="HIU21918.1"/>
    </source>
</evidence>
<organism evidence="2 3">
    <name type="scientific">Candidatus Limadaptatus stercorigallinarum</name>
    <dbReference type="NCBI Taxonomy" id="2840845"/>
    <lineage>
        <taxon>Bacteria</taxon>
        <taxon>Bacillati</taxon>
        <taxon>Bacillota</taxon>
        <taxon>Clostridia</taxon>
        <taxon>Eubacteriales</taxon>
        <taxon>Candidatus Limadaptatus</taxon>
    </lineage>
</organism>
<keyword evidence="2" id="KW-0808">Transferase</keyword>
<protein>
    <submittedName>
        <fullName evidence="2">Aminotransferase class V-fold PLP-dependent enzyme</fullName>
    </submittedName>
</protein>
<dbReference type="AlphaFoldDB" id="A0A9D1HUK2"/>
<evidence type="ECO:0000259" key="1">
    <source>
        <dbReference type="Pfam" id="PF00266"/>
    </source>
</evidence>
<dbReference type="Gene3D" id="3.90.1150.10">
    <property type="entry name" value="Aspartate Aminotransferase, domain 1"/>
    <property type="match status" value="1"/>
</dbReference>
<dbReference type="InterPro" id="IPR000192">
    <property type="entry name" value="Aminotrans_V_dom"/>
</dbReference>
<dbReference type="Proteomes" id="UP000824088">
    <property type="component" value="Unassembled WGS sequence"/>
</dbReference>
<feature type="domain" description="Aminotransferase class V" evidence="1">
    <location>
        <begin position="2"/>
        <end position="361"/>
    </location>
</feature>
<dbReference type="SUPFAM" id="SSF53383">
    <property type="entry name" value="PLP-dependent transferases"/>
    <property type="match status" value="1"/>
</dbReference>
<dbReference type="InterPro" id="IPR015422">
    <property type="entry name" value="PyrdxlP-dep_Trfase_small"/>
</dbReference>
<evidence type="ECO:0000313" key="3">
    <source>
        <dbReference type="Proteomes" id="UP000824088"/>
    </source>
</evidence>
<dbReference type="PANTHER" id="PTHR43586">
    <property type="entry name" value="CYSTEINE DESULFURASE"/>
    <property type="match status" value="1"/>
</dbReference>
<gene>
    <name evidence="2" type="ORF">IAD51_06820</name>
</gene>
<reference evidence="2" key="2">
    <citation type="journal article" date="2021" name="PeerJ">
        <title>Extensive microbial diversity within the chicken gut microbiome revealed by metagenomics and culture.</title>
        <authorList>
            <person name="Gilroy R."/>
            <person name="Ravi A."/>
            <person name="Getino M."/>
            <person name="Pursley I."/>
            <person name="Horton D.L."/>
            <person name="Alikhan N.F."/>
            <person name="Baker D."/>
            <person name="Gharbi K."/>
            <person name="Hall N."/>
            <person name="Watson M."/>
            <person name="Adriaenssens E.M."/>
            <person name="Foster-Nyarko E."/>
            <person name="Jarju S."/>
            <person name="Secka A."/>
            <person name="Antonio M."/>
            <person name="Oren A."/>
            <person name="Chaudhuri R.R."/>
            <person name="La Ragione R."/>
            <person name="Hildebrand F."/>
            <person name="Pallen M.J."/>
        </authorList>
    </citation>
    <scope>NUCLEOTIDE SEQUENCE</scope>
    <source>
        <strain evidence="2">1063</strain>
    </source>
</reference>
<name>A0A9D1HUK2_9FIRM</name>
<dbReference type="Pfam" id="PF00266">
    <property type="entry name" value="Aminotran_5"/>
    <property type="match status" value="1"/>
</dbReference>
<dbReference type="InterPro" id="IPR015421">
    <property type="entry name" value="PyrdxlP-dep_Trfase_major"/>
</dbReference>
<sequence length="375" mass="40292">MIYLDNAATSHFKPQGVLDALTYDLAHSANSGRSGHKYALDAAMKIEDCRRFLLSALGAPEGEYGIAFTKNCTEALNLGIFGFLREGMRVVTTAYDHNSVLRPLFELQKRGKIELMVVDPADNGFVTPEHLDTAMQNADFCAVSAASNVTGARINLKALAESAAKYGTVTLVDGAQAVPLVEIDMKKLGFDMLALPGHKGLHGPQGTGCLIFRTDLRLQPLVMGGTGTASDSTYQPTEPPEALEAGTLFAGGIAALHAGAKWSFAERSRNAPHVRRLAEELTEYLKGLDAEVYTKDPALGVVSFNLKGKESSFVANALAERDFAVRGGLHCAPLAHRALGTSERGAVRASIGTDNTEKDIYLFVAELERINVLRR</sequence>
<dbReference type="GO" id="GO:0008483">
    <property type="term" value="F:transaminase activity"/>
    <property type="evidence" value="ECO:0007669"/>
    <property type="project" value="UniProtKB-KW"/>
</dbReference>
<dbReference type="PANTHER" id="PTHR43586:SF4">
    <property type="entry name" value="ISOPENICILLIN N EPIMERASE"/>
    <property type="match status" value="1"/>
</dbReference>
<proteinExistence type="predicted"/>